<keyword evidence="2" id="KW-1185">Reference proteome</keyword>
<dbReference type="Proteomes" id="UP000175744">
    <property type="component" value="Unassembled WGS sequence"/>
</dbReference>
<organism evidence="1 2">
    <name type="scientific">Clostridium acetireducens DSM 10703</name>
    <dbReference type="NCBI Taxonomy" id="1121290"/>
    <lineage>
        <taxon>Bacteria</taxon>
        <taxon>Bacillati</taxon>
        <taxon>Bacillota</taxon>
        <taxon>Clostridia</taxon>
        <taxon>Eubacteriales</taxon>
        <taxon>Clostridiaceae</taxon>
        <taxon>Clostridium</taxon>
    </lineage>
</organism>
<proteinExistence type="predicted"/>
<protein>
    <submittedName>
        <fullName evidence="1">Uncharacterized protein</fullName>
    </submittedName>
</protein>
<reference evidence="1 2" key="1">
    <citation type="submission" date="2016-06" db="EMBL/GenBank/DDBJ databases">
        <title>Genome sequence of Clostridium acetireducens DSM 10703.</title>
        <authorList>
            <person name="Poehlein A."/>
            <person name="Fluechter S."/>
            <person name="Duerre P."/>
            <person name="Daniel R."/>
        </authorList>
    </citation>
    <scope>NUCLEOTIDE SEQUENCE [LARGE SCALE GENOMIC DNA]</scope>
    <source>
        <strain evidence="1 2">DSM 10703</strain>
    </source>
</reference>
<dbReference type="STRING" id="1121290.CLAOCE_16290"/>
<name>A0A1E8EXN0_9CLOT</name>
<comment type="caution">
    <text evidence="1">The sequence shown here is derived from an EMBL/GenBank/DDBJ whole genome shotgun (WGS) entry which is preliminary data.</text>
</comment>
<gene>
    <name evidence="1" type="ORF">CLOACE_16290</name>
</gene>
<dbReference type="AlphaFoldDB" id="A0A1E8EXN0"/>
<dbReference type="OrthoDB" id="9772456at2"/>
<sequence length="62" mass="6857">MENLNLKETLEKVKSWAKEVGAMQAEKIEEEAGGNVITYEMKKANGTMGINVIAGNEKIVKF</sequence>
<accession>A0A1E8EXN0</accession>
<dbReference type="EMBL" id="LZFO01000024">
    <property type="protein sequence ID" value="OFI05546.1"/>
    <property type="molecule type" value="Genomic_DNA"/>
</dbReference>
<dbReference type="RefSeq" id="WP_070110600.1">
    <property type="nucleotide sequence ID" value="NZ_LZFO01000024.1"/>
</dbReference>
<evidence type="ECO:0000313" key="1">
    <source>
        <dbReference type="EMBL" id="OFI05546.1"/>
    </source>
</evidence>
<evidence type="ECO:0000313" key="2">
    <source>
        <dbReference type="Proteomes" id="UP000175744"/>
    </source>
</evidence>